<dbReference type="GO" id="GO:0015179">
    <property type="term" value="F:L-amino acid transmembrane transporter activity"/>
    <property type="evidence" value="ECO:0007669"/>
    <property type="project" value="TreeGrafter"/>
</dbReference>
<evidence type="ECO:0000256" key="1">
    <source>
        <dbReference type="ARBA" id="ARBA00004141"/>
    </source>
</evidence>
<feature type="transmembrane region" description="Helical" evidence="5">
    <location>
        <begin position="279"/>
        <end position="302"/>
    </location>
</feature>
<dbReference type="Proteomes" id="UP000191094">
    <property type="component" value="Unassembled WGS sequence"/>
</dbReference>
<dbReference type="Pfam" id="PF13520">
    <property type="entry name" value="AA_permease_2"/>
    <property type="match status" value="1"/>
</dbReference>
<feature type="transmembrane region" description="Helical" evidence="5">
    <location>
        <begin position="360"/>
        <end position="379"/>
    </location>
</feature>
<dbReference type="GO" id="GO:0016020">
    <property type="term" value="C:membrane"/>
    <property type="evidence" value="ECO:0007669"/>
    <property type="project" value="UniProtKB-SubCell"/>
</dbReference>
<dbReference type="EMBL" id="MUYT01000004">
    <property type="protein sequence ID" value="OOS22010.1"/>
    <property type="molecule type" value="Genomic_DNA"/>
</dbReference>
<feature type="transmembrane region" description="Helical" evidence="5">
    <location>
        <begin position="227"/>
        <end position="251"/>
    </location>
</feature>
<evidence type="ECO:0000256" key="5">
    <source>
        <dbReference type="SAM" id="Phobius"/>
    </source>
</evidence>
<accession>A0A1T0CI46</accession>
<dbReference type="AlphaFoldDB" id="A0A1T0CI46"/>
<feature type="transmembrane region" description="Helical" evidence="5">
    <location>
        <begin position="87"/>
        <end position="108"/>
    </location>
</feature>
<keyword evidence="3 5" id="KW-1133">Transmembrane helix</keyword>
<keyword evidence="4 5" id="KW-0472">Membrane</keyword>
<comment type="caution">
    <text evidence="6">The sequence shown here is derived from an EMBL/GenBank/DDBJ whole genome shotgun (WGS) entry which is preliminary data.</text>
</comment>
<feature type="transmembrane region" description="Helical" evidence="5">
    <location>
        <begin position="417"/>
        <end position="436"/>
    </location>
</feature>
<name>A0A1T0CI46_9GAMM</name>
<organism evidence="6 7">
    <name type="scientific">Lwoffella lincolnii</name>
    <dbReference type="NCBI Taxonomy" id="90241"/>
    <lineage>
        <taxon>Bacteria</taxon>
        <taxon>Pseudomonadati</taxon>
        <taxon>Pseudomonadota</taxon>
        <taxon>Gammaproteobacteria</taxon>
        <taxon>Moraxellales</taxon>
        <taxon>Moraxellaceae</taxon>
        <taxon>Lwoffella</taxon>
    </lineage>
</organism>
<evidence type="ECO:0000256" key="2">
    <source>
        <dbReference type="ARBA" id="ARBA00022692"/>
    </source>
</evidence>
<dbReference type="InterPro" id="IPR050598">
    <property type="entry name" value="AminoAcid_Transporter"/>
</dbReference>
<feature type="transmembrane region" description="Helical" evidence="5">
    <location>
        <begin position="331"/>
        <end position="348"/>
    </location>
</feature>
<evidence type="ECO:0000313" key="7">
    <source>
        <dbReference type="Proteomes" id="UP000191094"/>
    </source>
</evidence>
<feature type="transmembrane region" description="Helical" evidence="5">
    <location>
        <begin position="114"/>
        <end position="132"/>
    </location>
</feature>
<evidence type="ECO:0000256" key="4">
    <source>
        <dbReference type="ARBA" id="ARBA00023136"/>
    </source>
</evidence>
<dbReference type="PANTHER" id="PTHR11785:SF512">
    <property type="entry name" value="SOBREMESA, ISOFORM B"/>
    <property type="match status" value="1"/>
</dbReference>
<protein>
    <submittedName>
        <fullName evidence="6">Amino acid permease</fullName>
    </submittedName>
</protein>
<reference evidence="6 7" key="1">
    <citation type="submission" date="2017-02" db="EMBL/GenBank/DDBJ databases">
        <title>Draft genome sequence of Moraxella lincolnii CCUG 9405T type strain.</title>
        <authorList>
            <person name="Salva-Serra F."/>
            <person name="Engstrom-Jakobsson H."/>
            <person name="Thorell K."/>
            <person name="Jaen-Luchoro D."/>
            <person name="Gonzales-Siles L."/>
            <person name="Karlsson R."/>
            <person name="Yazdan S."/>
            <person name="Boulund F."/>
            <person name="Johnning A."/>
            <person name="Engstrand L."/>
            <person name="Kristiansson E."/>
            <person name="Moore E."/>
        </authorList>
    </citation>
    <scope>NUCLEOTIDE SEQUENCE [LARGE SCALE GENOMIC DNA]</scope>
    <source>
        <strain evidence="6 7">CCUG 9405</strain>
    </source>
</reference>
<proteinExistence type="predicted"/>
<feature type="transmembrane region" description="Helical" evidence="5">
    <location>
        <begin position="31"/>
        <end position="53"/>
    </location>
</feature>
<dbReference type="PANTHER" id="PTHR11785">
    <property type="entry name" value="AMINO ACID TRANSPORTER"/>
    <property type="match status" value="1"/>
</dbReference>
<dbReference type="PIRSF" id="PIRSF006060">
    <property type="entry name" value="AA_transporter"/>
    <property type="match status" value="1"/>
</dbReference>
<comment type="subcellular location">
    <subcellularLocation>
        <location evidence="1">Membrane</location>
        <topology evidence="1">Multi-pass membrane protein</topology>
    </subcellularLocation>
</comment>
<feature type="transmembrane region" description="Helical" evidence="5">
    <location>
        <begin position="192"/>
        <end position="215"/>
    </location>
</feature>
<feature type="transmembrane region" description="Helical" evidence="5">
    <location>
        <begin position="391"/>
        <end position="411"/>
    </location>
</feature>
<sequence>MTALAMLVGIVIGSGIFFKADNVLQHTGGSVSLGIVVFVLAAIAIIFGSLTIAQLASRSDNHGGIIAYADEFVGPEFSTMVGWFQTFLYFPTIGVVVSWVVGIFLSLLLGIDNASLELQMVIGLAWLIINYMMNVFSASWAGRFQILSTVIKLIPLFCIGILAFIKGDTTTMLHTAQQVVANDDVMTSVSTLAWLGAVGPIAFTFDGWIVATSISGELKNAKRNLPIALIVAPILILLGYLIYFVGISAYLGAGQLMSMGDASVDAVTQALFGATAGKVFLAFVIISVMGTVNGLVLGFIRLPYSLALAGRIPLAKSLSVISAKTQLPNNSAWFTLAIALFWFMTHYITMKTGILGNMDISEIAIVVSYVLYVVLYFAVIKLWRQGVIKSLFFGLIAPILATLGSVFVLFGGLQNPMFLPVCVPICALVLGMAYVYGKQASKQTKVNEPA</sequence>
<dbReference type="InterPro" id="IPR002293">
    <property type="entry name" value="AA/rel_permease1"/>
</dbReference>
<gene>
    <name evidence="6" type="ORF">B0682_03650</name>
</gene>
<dbReference type="STRING" id="90241.B0682_03650"/>
<keyword evidence="7" id="KW-1185">Reference proteome</keyword>
<dbReference type="Gene3D" id="1.20.1740.10">
    <property type="entry name" value="Amino acid/polyamine transporter I"/>
    <property type="match status" value="1"/>
</dbReference>
<evidence type="ECO:0000313" key="6">
    <source>
        <dbReference type="EMBL" id="OOS22010.1"/>
    </source>
</evidence>
<evidence type="ECO:0000256" key="3">
    <source>
        <dbReference type="ARBA" id="ARBA00022989"/>
    </source>
</evidence>
<feature type="transmembrane region" description="Helical" evidence="5">
    <location>
        <begin position="144"/>
        <end position="165"/>
    </location>
</feature>
<keyword evidence="2 5" id="KW-0812">Transmembrane</keyword>